<evidence type="ECO:0000259" key="1">
    <source>
        <dbReference type="Pfam" id="PF13358"/>
    </source>
</evidence>
<proteinExistence type="predicted"/>
<evidence type="ECO:0000313" key="2">
    <source>
        <dbReference type="EMBL" id="EFO98285.1"/>
    </source>
</evidence>
<name>E3NHK7_CAERE</name>
<dbReference type="Proteomes" id="UP000008281">
    <property type="component" value="Unassembled WGS sequence"/>
</dbReference>
<dbReference type="PANTHER" id="PTHR46068:SF1">
    <property type="entry name" value="TRANSPOSASE IS30-LIKE HTH DOMAIN-CONTAINING PROTEIN"/>
    <property type="match status" value="1"/>
</dbReference>
<evidence type="ECO:0000313" key="3">
    <source>
        <dbReference type="Proteomes" id="UP000008281"/>
    </source>
</evidence>
<sequence>MVDIASVDIGVVIDKESLGAGGACGYIIIPRRAATSLGKTLPPRLLLSRENGAAELPAQKFGAIKQGDDSISRFKKLGTFLDRCGRGRKPTVVTPDRIKAVKERIRRNPHRSIRKMAKGMKISSRSMGRIVKDKLKLTCYRVRKAAILSEATTKKRLERSKKLLQRTRNGEHLVTVFSDEKLFTVQAEFNPQNHRVLAETSEEAFANGRTIHQASHPASVMVFGAVCADGKSPLLFVDQGVKINKEVYISQILEKTLLPWAQKHFNGRRWVFQQDGAPAHTAKLSQQWCETHLPAFIPKDEWPPSSPDLNPLDYSIWGVLQNKVNAKPHSSIEALKKTLVKEWDALSPEYLRATIDAYPRRLRAVIEKRGGRMEQD</sequence>
<accession>E3NHK7</accession>
<dbReference type="InterPro" id="IPR036397">
    <property type="entry name" value="RNaseH_sf"/>
</dbReference>
<gene>
    <name evidence="2" type="ORF">CRE_22126</name>
</gene>
<organism evidence="3">
    <name type="scientific">Caenorhabditis remanei</name>
    <name type="common">Caenorhabditis vulgaris</name>
    <dbReference type="NCBI Taxonomy" id="31234"/>
    <lineage>
        <taxon>Eukaryota</taxon>
        <taxon>Metazoa</taxon>
        <taxon>Ecdysozoa</taxon>
        <taxon>Nematoda</taxon>
        <taxon>Chromadorea</taxon>
        <taxon>Rhabditida</taxon>
        <taxon>Rhabditina</taxon>
        <taxon>Rhabditomorpha</taxon>
        <taxon>Rhabditoidea</taxon>
        <taxon>Rhabditidae</taxon>
        <taxon>Peloderinae</taxon>
        <taxon>Caenorhabditis</taxon>
    </lineage>
</organism>
<dbReference type="Pfam" id="PF13358">
    <property type="entry name" value="DDE_3"/>
    <property type="match status" value="1"/>
</dbReference>
<dbReference type="HOGENOM" id="CLU_033666_5_1_1"/>
<dbReference type="EMBL" id="DS268679">
    <property type="protein sequence ID" value="EFO98285.1"/>
    <property type="molecule type" value="Genomic_DNA"/>
</dbReference>
<feature type="domain" description="Tc1-like transposase DDE" evidence="1">
    <location>
        <begin position="209"/>
        <end position="336"/>
    </location>
</feature>
<dbReference type="PANTHER" id="PTHR46068">
    <property type="entry name" value="PROTEIN CBG27172"/>
    <property type="match status" value="1"/>
</dbReference>
<dbReference type="eggNOG" id="KOG4740">
    <property type="taxonomic scope" value="Eukaryota"/>
</dbReference>
<dbReference type="GO" id="GO:0003676">
    <property type="term" value="F:nucleic acid binding"/>
    <property type="evidence" value="ECO:0007669"/>
    <property type="project" value="InterPro"/>
</dbReference>
<dbReference type="STRING" id="31234.E3NHK7"/>
<dbReference type="OrthoDB" id="7951431at2759"/>
<dbReference type="Gene3D" id="3.30.420.10">
    <property type="entry name" value="Ribonuclease H-like superfamily/Ribonuclease H"/>
    <property type="match status" value="1"/>
</dbReference>
<protein>
    <recommendedName>
        <fullName evidence="1">Tc1-like transposase DDE domain-containing protein</fullName>
    </recommendedName>
</protein>
<dbReference type="InterPro" id="IPR038717">
    <property type="entry name" value="Tc1-like_DDE_dom"/>
</dbReference>
<keyword evidence="3" id="KW-1185">Reference proteome</keyword>
<dbReference type="OMA" id="KETRRIC"/>
<reference evidence="2" key="1">
    <citation type="submission" date="2007-07" db="EMBL/GenBank/DDBJ databases">
        <title>PCAP assembly of the Caenorhabditis remanei genome.</title>
        <authorList>
            <consortium name="The Caenorhabditis remanei Sequencing Consortium"/>
            <person name="Wilson R.K."/>
        </authorList>
    </citation>
    <scope>NUCLEOTIDE SEQUENCE [LARGE SCALE GENOMIC DNA]</scope>
    <source>
        <strain evidence="2">PB4641</strain>
    </source>
</reference>
<dbReference type="AlphaFoldDB" id="E3NHK7"/>
<dbReference type="InParanoid" id="E3NHK7"/>